<evidence type="ECO:0000313" key="2">
    <source>
        <dbReference type="EMBL" id="AWG88045.1"/>
    </source>
</evidence>
<organism evidence="2">
    <name type="scientific">Epstein-Barr virus (strain GD1)</name>
    <name type="common">HHV-4</name>
    <name type="synonym">Human gammaherpesvirus 4</name>
    <dbReference type="NCBI Taxonomy" id="10376"/>
    <lineage>
        <taxon>Viruses</taxon>
        <taxon>Duplodnaviria</taxon>
        <taxon>Heunggongvirae</taxon>
        <taxon>Peploviricota</taxon>
        <taxon>Herviviricetes</taxon>
        <taxon>Herpesvirales</taxon>
        <taxon>Orthoherpesviridae</taxon>
        <taxon>Gammaherpesvirinae</taxon>
        <taxon>Lymphocryptovirus</taxon>
        <taxon>Lymphocryptovirus humangamma4</taxon>
    </lineage>
</organism>
<accession>A0A2S1MLY8</accession>
<evidence type="ECO:0000256" key="1">
    <source>
        <dbReference type="SAM" id="MobiDB-lite"/>
    </source>
</evidence>
<proteinExistence type="predicted"/>
<sequence>MDKDRPGLPAPDDNIEEVPSTSGVQERASEGDWENVLIEISDSSSEEEAEDAHLEPSQRGKKRKRVDDDAGGSAPAQHVPPPQLDHPGREAILYRFPLDLRRFIQAIGAAAT</sequence>
<reference evidence="2" key="1">
    <citation type="submission" date="2017-10" db="EMBL/GenBank/DDBJ databases">
        <title>Epstein Barr virus genome variation.</title>
        <authorList>
            <person name="Palser A."/>
            <person name="Wegner F."/>
            <person name="Bridges R."/>
            <person name="Correia S."/>
            <person name="Elgueta Karstegl C."/>
            <person name="Venturini C."/>
            <person name="Middeldorp J."/>
            <person name="Cohen J.I."/>
            <person name="Hildesheim A."/>
            <person name="Breuer J."/>
            <person name="White R.E."/>
            <person name="Kellam P."/>
            <person name="Farrell P.J."/>
        </authorList>
    </citation>
    <scope>NUCLEOTIDE SEQUENCE</scope>
    <source>
        <strain evidence="2">GK_BL16</strain>
    </source>
</reference>
<dbReference type="EMBL" id="MG298831">
    <property type="protein sequence ID" value="AWG88045.1"/>
    <property type="molecule type" value="Genomic_DNA"/>
</dbReference>
<name>A0A2S1MLY8_EBVG</name>
<protein>
    <submittedName>
        <fullName evidence="2">EBNA-3A</fullName>
    </submittedName>
</protein>
<feature type="region of interest" description="Disordered" evidence="1">
    <location>
        <begin position="1"/>
        <end position="88"/>
    </location>
</feature>
<organismHost>
    <name type="scientific">Homo sapiens</name>
    <name type="common">Human</name>
    <dbReference type="NCBI Taxonomy" id="9606"/>
</organismHost>
<feature type="non-terminal residue" evidence="2">
    <location>
        <position position="112"/>
    </location>
</feature>